<dbReference type="EMBL" id="JACCPJ010000002">
    <property type="protein sequence ID" value="NZD62922.1"/>
    <property type="molecule type" value="Genomic_DNA"/>
</dbReference>
<evidence type="ECO:0000256" key="1">
    <source>
        <dbReference type="SAM" id="MobiDB-lite"/>
    </source>
</evidence>
<feature type="region of interest" description="Disordered" evidence="1">
    <location>
        <begin position="70"/>
        <end position="90"/>
    </location>
</feature>
<evidence type="ECO:0000313" key="2">
    <source>
        <dbReference type="EMBL" id="NZD62922.1"/>
    </source>
</evidence>
<comment type="caution">
    <text evidence="2">The sequence shown here is derived from an EMBL/GenBank/DDBJ whole genome shotgun (WGS) entry which is preliminary data.</text>
</comment>
<dbReference type="AlphaFoldDB" id="A0A7Z0UB91"/>
<organism evidence="2 3">
    <name type="scientific">Rhizobium changzhiense</name>
    <dbReference type="NCBI Taxonomy" id="2692317"/>
    <lineage>
        <taxon>Bacteria</taxon>
        <taxon>Pseudomonadati</taxon>
        <taxon>Pseudomonadota</taxon>
        <taxon>Alphaproteobacteria</taxon>
        <taxon>Hyphomicrobiales</taxon>
        <taxon>Rhizobiaceae</taxon>
        <taxon>Rhizobium/Agrobacterium group</taxon>
        <taxon>Rhizobium</taxon>
    </lineage>
</organism>
<evidence type="ECO:0008006" key="4">
    <source>
        <dbReference type="Google" id="ProtNLM"/>
    </source>
</evidence>
<accession>A0A7Z0UB91</accession>
<evidence type="ECO:0000313" key="3">
    <source>
        <dbReference type="Proteomes" id="UP000532162"/>
    </source>
</evidence>
<sequence>MAKIRQHDILPPSLPPLGINREQAAELVGISPSTFDRLVAAGLMPQPRQVTADRLVYDVSELAAAFRKIPHKGTDGVDAAPARSNPWDDA</sequence>
<name>A0A7Z0UB91_9HYPH</name>
<dbReference type="RefSeq" id="WP_180695279.1">
    <property type="nucleotide sequence ID" value="NZ_JACCPJ010000002.1"/>
</dbReference>
<protein>
    <recommendedName>
        <fullName evidence="4">DNA-binding protein</fullName>
    </recommendedName>
</protein>
<gene>
    <name evidence="2" type="ORF">HX900_17600</name>
</gene>
<reference evidence="2 3" key="1">
    <citation type="submission" date="2020-07" db="EMBL/GenBank/DDBJ databases">
        <authorList>
            <person name="Sun Q."/>
        </authorList>
    </citation>
    <scope>NUCLEOTIDE SEQUENCE [LARGE SCALE GENOMIC DNA]</scope>
    <source>
        <strain evidence="2 3">WYCCWR 11290</strain>
    </source>
</reference>
<dbReference type="Proteomes" id="UP000532162">
    <property type="component" value="Unassembled WGS sequence"/>
</dbReference>
<proteinExistence type="predicted"/>